<sequence>MMKALQPNEQVTVGDSDALVNEGAYSVTSAILSLTLEGAFSIPPSLEIAIIINKWYFQIEDAFACQVTYLVS</sequence>
<organism evidence="1 2">
    <name type="scientific">Echinococcus multilocularis</name>
    <name type="common">Fox tapeworm</name>
    <dbReference type="NCBI Taxonomy" id="6211"/>
    <lineage>
        <taxon>Eukaryota</taxon>
        <taxon>Metazoa</taxon>
        <taxon>Spiralia</taxon>
        <taxon>Lophotrochozoa</taxon>
        <taxon>Platyhelminthes</taxon>
        <taxon>Cestoda</taxon>
        <taxon>Eucestoda</taxon>
        <taxon>Cyclophyllidea</taxon>
        <taxon>Taeniidae</taxon>
        <taxon>Echinococcus</taxon>
    </lineage>
</organism>
<proteinExistence type="predicted"/>
<reference evidence="1" key="2">
    <citation type="submission" date="2015-11" db="EMBL/GenBank/DDBJ databases">
        <authorList>
            <person name="Zhang Y."/>
            <person name="Guo Z."/>
        </authorList>
    </citation>
    <scope>NUCLEOTIDE SEQUENCE</scope>
</reference>
<name>A0A0S4MRX0_ECHMU</name>
<protein>
    <submittedName>
        <fullName evidence="1">Bystin</fullName>
    </submittedName>
</protein>
<accession>A0A0S4MRX0</accession>
<evidence type="ECO:0000313" key="2">
    <source>
        <dbReference type="Proteomes" id="UP000017246"/>
    </source>
</evidence>
<dbReference type="AlphaFoldDB" id="A0A0S4MRX0"/>
<reference evidence="1" key="1">
    <citation type="journal article" date="2013" name="Nature">
        <title>The genomes of four tapeworm species reveal adaptations to parasitism.</title>
        <authorList>
            <person name="Tsai I.J."/>
            <person name="Zarowiecki M."/>
            <person name="Holroyd N."/>
            <person name="Garciarrubio A."/>
            <person name="Sanchez-Flores A."/>
            <person name="Brooks K.L."/>
            <person name="Tracey A."/>
            <person name="Bobes R.J."/>
            <person name="Fragoso G."/>
            <person name="Sciutto E."/>
            <person name="Aslett M."/>
            <person name="Beasley H."/>
            <person name="Bennett H.M."/>
            <person name="Cai J."/>
            <person name="Camicia F."/>
            <person name="Clark R."/>
            <person name="Cucher M."/>
            <person name="De Silva N."/>
            <person name="Day T.A."/>
            <person name="Deplazes P."/>
            <person name="Estrada K."/>
            <person name="Fernandez C."/>
            <person name="Holland P.W."/>
            <person name="Hou J."/>
            <person name="Hu S."/>
            <person name="Huckvale T."/>
            <person name="Hung S.S."/>
            <person name="Kamenetzky L."/>
            <person name="Keane J.A."/>
            <person name="Kiss F."/>
            <person name="Koziol U."/>
            <person name="Lambert O."/>
            <person name="Liu K."/>
            <person name="Luo X."/>
            <person name="Luo Y."/>
            <person name="Macchiaroli N."/>
            <person name="Nichol S."/>
            <person name="Paps J."/>
            <person name="Parkinson J."/>
            <person name="Pouchkina-Stantcheva N."/>
            <person name="Riddiford N."/>
            <person name="Rosenzvit M."/>
            <person name="Salinas G."/>
            <person name="Wasmuth J.D."/>
            <person name="Zamanian M."/>
            <person name="Zheng Y."/>
            <person name="Cai X."/>
            <person name="Soberon X."/>
            <person name="Olson P.D."/>
            <person name="Laclette J.P."/>
            <person name="Brehm K."/>
            <person name="Berriman M."/>
            <person name="Garciarrubio A."/>
            <person name="Bobes R.J."/>
            <person name="Fragoso G."/>
            <person name="Sanchez-Flores A."/>
            <person name="Estrada K."/>
            <person name="Cevallos M.A."/>
            <person name="Morett E."/>
            <person name="Gonzalez V."/>
            <person name="Portillo T."/>
            <person name="Ochoa-Leyva A."/>
            <person name="Jose M.V."/>
            <person name="Sciutto E."/>
            <person name="Landa A."/>
            <person name="Jimenez L."/>
            <person name="Valdes V."/>
            <person name="Carrero J.C."/>
            <person name="Larralde C."/>
            <person name="Morales-Montor J."/>
            <person name="Limon-Lason J."/>
            <person name="Soberon X."/>
            <person name="Laclette J.P."/>
        </authorList>
    </citation>
    <scope>NUCLEOTIDE SEQUENCE [LARGE SCALE GENOMIC DNA]</scope>
</reference>
<dbReference type="EMBL" id="LN902846">
    <property type="protein sequence ID" value="CUT99710.1"/>
    <property type="molecule type" value="Genomic_DNA"/>
</dbReference>
<keyword evidence="2" id="KW-1185">Reference proteome</keyword>
<evidence type="ECO:0000313" key="1">
    <source>
        <dbReference type="EMBL" id="CUT99710.1"/>
    </source>
</evidence>
<dbReference type="Proteomes" id="UP000017246">
    <property type="component" value="Unassembled WGS sequence"/>
</dbReference>